<feature type="transmembrane region" description="Helical" evidence="6">
    <location>
        <begin position="90"/>
        <end position="107"/>
    </location>
</feature>
<feature type="transmembrane region" description="Helical" evidence="6">
    <location>
        <begin position="180"/>
        <end position="203"/>
    </location>
</feature>
<dbReference type="InParanoid" id="A0A084QSE9"/>
<keyword evidence="3 6" id="KW-0812">Transmembrane</keyword>
<evidence type="ECO:0000256" key="1">
    <source>
        <dbReference type="ARBA" id="ARBA00004141"/>
    </source>
</evidence>
<evidence type="ECO:0000313" key="8">
    <source>
        <dbReference type="Proteomes" id="UP000028524"/>
    </source>
</evidence>
<evidence type="ECO:0000313" key="7">
    <source>
        <dbReference type="EMBL" id="KFA66884.1"/>
    </source>
</evidence>
<protein>
    <recommendedName>
        <fullName evidence="9">Major facilitator superfamily (MFS) profile domain-containing protein</fullName>
    </recommendedName>
</protein>
<evidence type="ECO:0000256" key="6">
    <source>
        <dbReference type="SAM" id="Phobius"/>
    </source>
</evidence>
<gene>
    <name evidence="7" type="ORF">S40285_02329</name>
</gene>
<dbReference type="STRING" id="1283841.A0A084QSE9"/>
<evidence type="ECO:0000256" key="5">
    <source>
        <dbReference type="ARBA" id="ARBA00023136"/>
    </source>
</evidence>
<dbReference type="HOGENOM" id="CLU_1269611_0_0_1"/>
<proteinExistence type="predicted"/>
<comment type="subcellular location">
    <subcellularLocation>
        <location evidence="1">Membrane</location>
        <topology evidence="1">Multi-pass membrane protein</topology>
    </subcellularLocation>
</comment>
<dbReference type="OMA" id="YSFPLER"/>
<evidence type="ECO:0008006" key="9">
    <source>
        <dbReference type="Google" id="ProtNLM"/>
    </source>
</evidence>
<dbReference type="EMBL" id="KL660323">
    <property type="protein sequence ID" value="KFA66884.1"/>
    <property type="molecule type" value="Genomic_DNA"/>
</dbReference>
<evidence type="ECO:0000256" key="3">
    <source>
        <dbReference type="ARBA" id="ARBA00022692"/>
    </source>
</evidence>
<keyword evidence="5 6" id="KW-0472">Membrane</keyword>
<dbReference type="GO" id="GO:0005886">
    <property type="term" value="C:plasma membrane"/>
    <property type="evidence" value="ECO:0007669"/>
    <property type="project" value="TreeGrafter"/>
</dbReference>
<evidence type="ECO:0000256" key="4">
    <source>
        <dbReference type="ARBA" id="ARBA00022989"/>
    </source>
</evidence>
<keyword evidence="2" id="KW-0813">Transport</keyword>
<feature type="non-terminal residue" evidence="7">
    <location>
        <position position="1"/>
    </location>
</feature>
<feature type="transmembrane region" description="Helical" evidence="6">
    <location>
        <begin position="119"/>
        <end position="141"/>
    </location>
</feature>
<reference evidence="7 8" key="1">
    <citation type="journal article" date="2014" name="BMC Genomics">
        <title>Comparative genome sequencing reveals chemotype-specific gene clusters in the toxigenic black mold Stachybotrys.</title>
        <authorList>
            <person name="Semeiks J."/>
            <person name="Borek D."/>
            <person name="Otwinowski Z."/>
            <person name="Grishin N.V."/>
        </authorList>
    </citation>
    <scope>NUCLEOTIDE SEQUENCE [LARGE SCALE GENOMIC DNA]</scope>
    <source>
        <strain evidence="7 8">IBT 40285</strain>
    </source>
</reference>
<dbReference type="InterPro" id="IPR036259">
    <property type="entry name" value="MFS_trans_sf"/>
</dbReference>
<organism evidence="7 8">
    <name type="scientific">Stachybotrys chlorohalonatus (strain IBT 40285)</name>
    <dbReference type="NCBI Taxonomy" id="1283841"/>
    <lineage>
        <taxon>Eukaryota</taxon>
        <taxon>Fungi</taxon>
        <taxon>Dikarya</taxon>
        <taxon>Ascomycota</taxon>
        <taxon>Pezizomycotina</taxon>
        <taxon>Sordariomycetes</taxon>
        <taxon>Hypocreomycetidae</taxon>
        <taxon>Hypocreales</taxon>
        <taxon>Stachybotryaceae</taxon>
        <taxon>Stachybotrys</taxon>
    </lineage>
</organism>
<sequence length="218" mass="23809">DLSFRLTKLSVSECFYGLRSATIAIGYGVVSDIAAPSERGVFVSGIVLGQKGSLVDHDYRVIAWKNNIEINVRDGDDLASFPIEKARFRSIWYVIGAGTFSMVGYGWSMQFRANVAVPFVLHFVIGLSAAVVFVMCGTLLVDVHAKPPSIAQAANCIVRTFLARGGTALVQVFIDAMGVGWTLTLFGGLGMGSLGFAWLEWMYGKLWRDKMRETGVEH</sequence>
<dbReference type="OrthoDB" id="440553at2759"/>
<dbReference type="SUPFAM" id="SSF103473">
    <property type="entry name" value="MFS general substrate transporter"/>
    <property type="match status" value="1"/>
</dbReference>
<dbReference type="GO" id="GO:0022857">
    <property type="term" value="F:transmembrane transporter activity"/>
    <property type="evidence" value="ECO:0007669"/>
    <property type="project" value="TreeGrafter"/>
</dbReference>
<keyword evidence="4 6" id="KW-1133">Transmembrane helix</keyword>
<dbReference type="AlphaFoldDB" id="A0A084QSE9"/>
<accession>A0A084QSE9</accession>
<dbReference type="PANTHER" id="PTHR23502">
    <property type="entry name" value="MAJOR FACILITATOR SUPERFAMILY"/>
    <property type="match status" value="1"/>
</dbReference>
<dbReference type="PANTHER" id="PTHR23502:SF51">
    <property type="entry name" value="QUINIDINE RESISTANCE PROTEIN 1-RELATED"/>
    <property type="match status" value="1"/>
</dbReference>
<keyword evidence="8" id="KW-1185">Reference proteome</keyword>
<dbReference type="Proteomes" id="UP000028524">
    <property type="component" value="Unassembled WGS sequence"/>
</dbReference>
<evidence type="ECO:0000256" key="2">
    <source>
        <dbReference type="ARBA" id="ARBA00022448"/>
    </source>
</evidence>
<name>A0A084QSE9_STAC4</name>